<dbReference type="SUPFAM" id="SSF56747">
    <property type="entry name" value="Prim-pol domain"/>
    <property type="match status" value="1"/>
</dbReference>
<gene>
    <name evidence="3" type="ORF">ACFO0P_15365</name>
</gene>
<reference evidence="4" key="1">
    <citation type="journal article" date="2019" name="Int. J. Syst. Evol. Microbiol.">
        <title>The Global Catalogue of Microorganisms (GCM) 10K type strain sequencing project: providing services to taxonomists for standard genome sequencing and annotation.</title>
        <authorList>
            <consortium name="The Broad Institute Genomics Platform"/>
            <consortium name="The Broad Institute Genome Sequencing Center for Infectious Disease"/>
            <person name="Wu L."/>
            <person name="Ma J."/>
        </authorList>
    </citation>
    <scope>NUCLEOTIDE SEQUENCE [LARGE SCALE GENOMIC DNA]</scope>
    <source>
        <strain evidence="4">CCUG 39970</strain>
    </source>
</reference>
<organism evidence="3 4">
    <name type="scientific">Deinococcus sonorensis</name>
    <dbReference type="NCBI Taxonomy" id="309891"/>
    <lineage>
        <taxon>Bacteria</taxon>
        <taxon>Thermotogati</taxon>
        <taxon>Deinococcota</taxon>
        <taxon>Deinococci</taxon>
        <taxon>Deinococcales</taxon>
        <taxon>Deinococcaceae</taxon>
        <taxon>Deinococcus</taxon>
    </lineage>
</organism>
<evidence type="ECO:0000313" key="4">
    <source>
        <dbReference type="Proteomes" id="UP001595939"/>
    </source>
</evidence>
<dbReference type="Pfam" id="PF09250">
    <property type="entry name" value="Prim-Pol"/>
    <property type="match status" value="1"/>
</dbReference>
<feature type="compositionally biased region" description="Basic and acidic residues" evidence="1">
    <location>
        <begin position="223"/>
        <end position="245"/>
    </location>
</feature>
<feature type="region of interest" description="Disordered" evidence="1">
    <location>
        <begin position="190"/>
        <end position="245"/>
    </location>
</feature>
<protein>
    <submittedName>
        <fullName evidence="3">Bifunctional DNA primase/polymerase</fullName>
    </submittedName>
</protein>
<evidence type="ECO:0000259" key="2">
    <source>
        <dbReference type="SMART" id="SM00943"/>
    </source>
</evidence>
<dbReference type="SMART" id="SM00943">
    <property type="entry name" value="Prim-Pol"/>
    <property type="match status" value="1"/>
</dbReference>
<name>A0ABV8Y837_9DEIO</name>
<evidence type="ECO:0000313" key="3">
    <source>
        <dbReference type="EMBL" id="MFC4455156.1"/>
    </source>
</evidence>
<dbReference type="EMBL" id="JBHSEG010000008">
    <property type="protein sequence ID" value="MFC4455156.1"/>
    <property type="molecule type" value="Genomic_DNA"/>
</dbReference>
<dbReference type="Proteomes" id="UP001595939">
    <property type="component" value="Unassembled WGS sequence"/>
</dbReference>
<accession>A0ABV8Y837</accession>
<feature type="compositionally biased region" description="Pro residues" evidence="1">
    <location>
        <begin position="207"/>
        <end position="217"/>
    </location>
</feature>
<sequence>MTPGTALLDTARRCLERGWSVLPVGPDKRPHLAALIDTGHSTTQGGVVRASWKPLQQQPPTDDHLVTWFSRPGRGLGLITGAVSGLIGLDYDGEAGRALAAAWGIRAHVQSRSGGLHQYLTHPGHRVPTLQSQTNPNLALLRGLDIRGDGGYLVLPPTAFGDTVRYLQLRPLEPDDLACIPSAWRRGDLSGNPRTLLHLDPPEARPAGPPRPRPWPTQPLHTRSAEHGDTQGDERDAPLAPEDRGDFERDMLHRALTKVACGDGRNSSGAWLAMQLRDHGYTAHEAEAVLHRYHDQVPATDREGRMRAYTHGEMLATLHSIYLEAARDGWWRPRPPTPPPRRARGDSDPLATIERCWPTLTPDQQWNATLLILGIRGPLAAQGEHLLHRLGVPTAPAKEALEARRAAGEALPGLSALTRLLQRLQPSE</sequence>
<feature type="domain" description="DNA primase/polymerase bifunctional N-terminal" evidence="2">
    <location>
        <begin position="11"/>
        <end position="184"/>
    </location>
</feature>
<proteinExistence type="predicted"/>
<comment type="caution">
    <text evidence="3">The sequence shown here is derived from an EMBL/GenBank/DDBJ whole genome shotgun (WGS) entry which is preliminary data.</text>
</comment>
<dbReference type="InterPro" id="IPR015330">
    <property type="entry name" value="DNA_primase/pol_bifunc_N"/>
</dbReference>
<evidence type="ECO:0000256" key="1">
    <source>
        <dbReference type="SAM" id="MobiDB-lite"/>
    </source>
</evidence>
<dbReference type="RefSeq" id="WP_380129874.1">
    <property type="nucleotide sequence ID" value="NZ_JBHSEG010000008.1"/>
</dbReference>
<keyword evidence="4" id="KW-1185">Reference proteome</keyword>